<keyword evidence="22" id="KW-1185">Reference proteome</keyword>
<accession>A0A917AVQ0</accession>
<evidence type="ECO:0000256" key="11">
    <source>
        <dbReference type="ARBA" id="ARBA00023002"/>
    </source>
</evidence>
<protein>
    <recommendedName>
        <fullName evidence="6 18">Homoserine dehydrogenase</fullName>
        <ecNumber evidence="5 18">1.1.1.3</ecNumber>
    </recommendedName>
</protein>
<feature type="domain" description="ACT" evidence="20">
    <location>
        <begin position="351"/>
        <end position="427"/>
    </location>
</feature>
<evidence type="ECO:0000256" key="6">
    <source>
        <dbReference type="ARBA" id="ARBA00013376"/>
    </source>
</evidence>
<evidence type="ECO:0000313" key="22">
    <source>
        <dbReference type="Proteomes" id="UP000605259"/>
    </source>
</evidence>
<dbReference type="EMBL" id="BMFK01000002">
    <property type="protein sequence ID" value="GGE77380.1"/>
    <property type="molecule type" value="Genomic_DNA"/>
</dbReference>
<comment type="pathway">
    <text evidence="3 18">Amino-acid biosynthesis; L-methionine biosynthesis via de novo pathway; L-homoserine from L-aspartate: step 3/3.</text>
</comment>
<sequence>MKEVVGVGLIGYGTVGSGVVRILHEHKEKMERETGCDVVVKKIVVRDKEKERSYPLHGAQLTTCIEDILEDTSIHVVVEVMGGTEEAKEYILRAFEAKKHVVTANKDLLAMHGEELLNAAARNGSDLYYEASVAGGIPILRGLVDGLASDRIQKVMGIVNGTTNYMLTKMTEEGVSYEGVLREAQALGFAESDPTADVDGLDAARKMVILATLGFSMKVAFEDVDVKGIRHVTQKDLQLASQLGYVMKLIGTAEEKDGAVSISVAPTLIPKSHPLAGVRNEYNAVYVYGEAVGQTMFYGPGAGQLPTATAVVSDIVTVVKHMRLGTTGKAMSFASRSKVLQDDSNIHSKYFLRVHMKDETGTFLALTKSFVQENISFDKILQLPLDDENAEVVVVTHSTSKKQIQQVCASLDSQYMEMVSLYRVEGE</sequence>
<keyword evidence="12" id="KW-0520">NAD</keyword>
<reference evidence="21" key="2">
    <citation type="submission" date="2020-09" db="EMBL/GenBank/DDBJ databases">
        <authorList>
            <person name="Sun Q."/>
            <person name="Zhou Y."/>
        </authorList>
    </citation>
    <scope>NUCLEOTIDE SEQUENCE</scope>
    <source>
        <strain evidence="21">CGMCC 1.12698</strain>
    </source>
</reference>
<dbReference type="SUPFAM" id="SSF51735">
    <property type="entry name" value="NAD(P)-binding Rossmann-fold domains"/>
    <property type="match status" value="1"/>
</dbReference>
<evidence type="ECO:0000256" key="9">
    <source>
        <dbReference type="ARBA" id="ARBA00022723"/>
    </source>
</evidence>
<dbReference type="EC" id="1.1.1.3" evidence="5 18"/>
<dbReference type="PROSITE" id="PS51671">
    <property type="entry name" value="ACT"/>
    <property type="match status" value="1"/>
</dbReference>
<dbReference type="InterPro" id="IPR005106">
    <property type="entry name" value="Asp/hSer_DH_NAD-bd"/>
</dbReference>
<evidence type="ECO:0000256" key="1">
    <source>
        <dbReference type="ARBA" id="ARBA00001920"/>
    </source>
</evidence>
<evidence type="ECO:0000256" key="3">
    <source>
        <dbReference type="ARBA" id="ARBA00005062"/>
    </source>
</evidence>
<dbReference type="GO" id="GO:0050661">
    <property type="term" value="F:NADP binding"/>
    <property type="evidence" value="ECO:0007669"/>
    <property type="project" value="InterPro"/>
</dbReference>
<dbReference type="AlphaFoldDB" id="A0A917AVQ0"/>
<dbReference type="GO" id="GO:0046872">
    <property type="term" value="F:metal ion binding"/>
    <property type="evidence" value="ECO:0007669"/>
    <property type="project" value="UniProtKB-KW"/>
</dbReference>
<comment type="caution">
    <text evidence="21">The sequence shown here is derived from an EMBL/GenBank/DDBJ whole genome shotgun (WGS) entry which is preliminary data.</text>
</comment>
<reference evidence="21" key="1">
    <citation type="journal article" date="2014" name="Int. J. Syst. Evol. Microbiol.">
        <title>Complete genome sequence of Corynebacterium casei LMG S-19264T (=DSM 44701T), isolated from a smear-ripened cheese.</title>
        <authorList>
            <consortium name="US DOE Joint Genome Institute (JGI-PGF)"/>
            <person name="Walter F."/>
            <person name="Albersmeier A."/>
            <person name="Kalinowski J."/>
            <person name="Ruckert C."/>
        </authorList>
    </citation>
    <scope>NUCLEOTIDE SEQUENCE</scope>
    <source>
        <strain evidence="21">CGMCC 1.12698</strain>
    </source>
</reference>
<dbReference type="RefSeq" id="WP_188389167.1">
    <property type="nucleotide sequence ID" value="NZ_BMFK01000002.1"/>
</dbReference>
<dbReference type="PIRSF" id="PIRSF000098">
    <property type="entry name" value="Homoser_dehydrog"/>
    <property type="match status" value="1"/>
</dbReference>
<keyword evidence="9" id="KW-0479">Metal-binding</keyword>
<dbReference type="PANTHER" id="PTHR43331:SF1">
    <property type="entry name" value="HOMOSERINE DEHYDROGENASE"/>
    <property type="match status" value="1"/>
</dbReference>
<evidence type="ECO:0000259" key="20">
    <source>
        <dbReference type="PROSITE" id="PS51671"/>
    </source>
</evidence>
<proteinExistence type="inferred from homology"/>
<feature type="binding site" evidence="17">
    <location>
        <position position="191"/>
    </location>
    <ligand>
        <name>L-homoserine</name>
        <dbReference type="ChEBI" id="CHEBI:57476"/>
    </ligand>
</feature>
<dbReference type="GO" id="GO:0009086">
    <property type="term" value="P:methionine biosynthetic process"/>
    <property type="evidence" value="ECO:0007669"/>
    <property type="project" value="UniProtKB-KW"/>
</dbReference>
<dbReference type="Gene3D" id="3.30.70.260">
    <property type="match status" value="1"/>
</dbReference>
<keyword evidence="10 17" id="KW-0521">NADP</keyword>
<dbReference type="Pfam" id="PF00742">
    <property type="entry name" value="Homoserine_dh"/>
    <property type="match status" value="1"/>
</dbReference>
<dbReference type="InterPro" id="IPR045865">
    <property type="entry name" value="ACT-like_dom_sf"/>
</dbReference>
<comment type="cofactor">
    <cofactor evidence="1">
        <name>a metal cation</name>
        <dbReference type="ChEBI" id="CHEBI:25213"/>
    </cofactor>
</comment>
<evidence type="ECO:0000256" key="7">
    <source>
        <dbReference type="ARBA" id="ARBA00022605"/>
    </source>
</evidence>
<dbReference type="GO" id="GO:0004412">
    <property type="term" value="F:homoserine dehydrogenase activity"/>
    <property type="evidence" value="ECO:0007669"/>
    <property type="project" value="UniProtKB-EC"/>
</dbReference>
<dbReference type="InterPro" id="IPR002912">
    <property type="entry name" value="ACT_dom"/>
</dbReference>
<keyword evidence="14 18" id="KW-0486">Methionine biosynthesis</keyword>
<comment type="catalytic activity">
    <reaction evidence="15">
        <text>L-homoserine + NADP(+) = L-aspartate 4-semialdehyde + NADPH + H(+)</text>
        <dbReference type="Rhea" id="RHEA:15761"/>
        <dbReference type="ChEBI" id="CHEBI:15378"/>
        <dbReference type="ChEBI" id="CHEBI:57476"/>
        <dbReference type="ChEBI" id="CHEBI:57783"/>
        <dbReference type="ChEBI" id="CHEBI:58349"/>
        <dbReference type="ChEBI" id="CHEBI:537519"/>
        <dbReference type="EC" id="1.1.1.3"/>
    </reaction>
    <physiologicalReaction direction="right-to-left" evidence="15">
        <dbReference type="Rhea" id="RHEA:15763"/>
    </physiologicalReaction>
</comment>
<organism evidence="21 22">
    <name type="scientific">Priestia taiwanensis</name>
    <dbReference type="NCBI Taxonomy" id="1347902"/>
    <lineage>
        <taxon>Bacteria</taxon>
        <taxon>Bacillati</taxon>
        <taxon>Bacillota</taxon>
        <taxon>Bacilli</taxon>
        <taxon>Bacillales</taxon>
        <taxon>Bacillaceae</taxon>
        <taxon>Priestia</taxon>
    </lineage>
</organism>
<evidence type="ECO:0000256" key="12">
    <source>
        <dbReference type="ARBA" id="ARBA00023027"/>
    </source>
</evidence>
<evidence type="ECO:0000256" key="8">
    <source>
        <dbReference type="ARBA" id="ARBA00022697"/>
    </source>
</evidence>
<comment type="pathway">
    <text evidence="2 18">Amino-acid biosynthesis; L-threonine biosynthesis; L-threonine from L-aspartate: step 3/5.</text>
</comment>
<dbReference type="InterPro" id="IPR019811">
    <property type="entry name" value="HDH_CS"/>
</dbReference>
<evidence type="ECO:0000256" key="19">
    <source>
        <dbReference type="RuleBase" id="RU004171"/>
    </source>
</evidence>
<dbReference type="CDD" id="cd04881">
    <property type="entry name" value="ACT_HSDH-Hom"/>
    <property type="match status" value="1"/>
</dbReference>
<gene>
    <name evidence="21" type="primary">hom</name>
    <name evidence="21" type="ORF">GCM10007140_28780</name>
</gene>
<keyword evidence="8 18" id="KW-0791">Threonine biosynthesis</keyword>
<dbReference type="FunFam" id="3.40.50.720:FF:000062">
    <property type="entry name" value="Homoserine dehydrogenase"/>
    <property type="match status" value="1"/>
</dbReference>
<dbReference type="Gene3D" id="3.40.50.720">
    <property type="entry name" value="NAD(P)-binding Rossmann-like Domain"/>
    <property type="match status" value="1"/>
</dbReference>
<evidence type="ECO:0000256" key="14">
    <source>
        <dbReference type="ARBA" id="ARBA00023167"/>
    </source>
</evidence>
<evidence type="ECO:0000256" key="5">
    <source>
        <dbReference type="ARBA" id="ARBA00013213"/>
    </source>
</evidence>
<dbReference type="PANTHER" id="PTHR43331">
    <property type="entry name" value="HOMOSERINE DEHYDROGENASE"/>
    <property type="match status" value="1"/>
</dbReference>
<evidence type="ECO:0000256" key="10">
    <source>
        <dbReference type="ARBA" id="ARBA00022857"/>
    </source>
</evidence>
<dbReference type="InterPro" id="IPR036291">
    <property type="entry name" value="NAD(P)-bd_dom_sf"/>
</dbReference>
<keyword evidence="13" id="KW-0915">Sodium</keyword>
<evidence type="ECO:0000256" key="4">
    <source>
        <dbReference type="ARBA" id="ARBA00006753"/>
    </source>
</evidence>
<dbReference type="InterPro" id="IPR001342">
    <property type="entry name" value="HDH_cat"/>
</dbReference>
<feature type="binding site" evidence="17">
    <location>
        <position position="106"/>
    </location>
    <ligand>
        <name>NADPH</name>
        <dbReference type="ChEBI" id="CHEBI:57783"/>
    </ligand>
</feature>
<evidence type="ECO:0000256" key="16">
    <source>
        <dbReference type="PIRSR" id="PIRSR000098-1"/>
    </source>
</evidence>
<dbReference type="GO" id="GO:0009088">
    <property type="term" value="P:threonine biosynthetic process"/>
    <property type="evidence" value="ECO:0007669"/>
    <property type="project" value="UniProtKB-KW"/>
</dbReference>
<dbReference type="SUPFAM" id="SSF55347">
    <property type="entry name" value="Glyceraldehyde-3-phosphate dehydrogenase-like, C-terminal domain"/>
    <property type="match status" value="1"/>
</dbReference>
<comment type="similarity">
    <text evidence="4 19">Belongs to the homoserine dehydrogenase family.</text>
</comment>
<dbReference type="Pfam" id="PF03447">
    <property type="entry name" value="NAD_binding_3"/>
    <property type="match status" value="1"/>
</dbReference>
<dbReference type="SUPFAM" id="SSF55021">
    <property type="entry name" value="ACT-like"/>
    <property type="match status" value="1"/>
</dbReference>
<evidence type="ECO:0000256" key="2">
    <source>
        <dbReference type="ARBA" id="ARBA00005056"/>
    </source>
</evidence>
<dbReference type="InterPro" id="IPR016204">
    <property type="entry name" value="HDH"/>
</dbReference>
<keyword evidence="11 18" id="KW-0560">Oxidoreductase</keyword>
<dbReference type="Gene3D" id="3.30.360.10">
    <property type="entry name" value="Dihydrodipicolinate Reductase, domain 2"/>
    <property type="match status" value="1"/>
</dbReference>
<dbReference type="NCBIfam" id="NF004976">
    <property type="entry name" value="PRK06349.1"/>
    <property type="match status" value="1"/>
</dbReference>
<evidence type="ECO:0000256" key="18">
    <source>
        <dbReference type="RuleBase" id="RU000579"/>
    </source>
</evidence>
<dbReference type="PROSITE" id="PS01042">
    <property type="entry name" value="HOMOSER_DHGENASE"/>
    <property type="match status" value="1"/>
</dbReference>
<feature type="active site" description="Proton donor" evidence="16">
    <location>
        <position position="206"/>
    </location>
</feature>
<dbReference type="Proteomes" id="UP000605259">
    <property type="component" value="Unassembled WGS sequence"/>
</dbReference>
<evidence type="ECO:0000256" key="17">
    <source>
        <dbReference type="PIRSR" id="PIRSR000098-2"/>
    </source>
</evidence>
<evidence type="ECO:0000256" key="13">
    <source>
        <dbReference type="ARBA" id="ARBA00023053"/>
    </source>
</evidence>
<name>A0A917AVQ0_9BACI</name>
<evidence type="ECO:0000256" key="15">
    <source>
        <dbReference type="ARBA" id="ARBA00048841"/>
    </source>
</evidence>
<evidence type="ECO:0000313" key="21">
    <source>
        <dbReference type="EMBL" id="GGE77380.1"/>
    </source>
</evidence>
<keyword evidence="7 18" id="KW-0028">Amino-acid biosynthesis</keyword>
<feature type="binding site" evidence="17">
    <location>
        <begin position="10"/>
        <end position="17"/>
    </location>
    <ligand>
        <name>NADP(+)</name>
        <dbReference type="ChEBI" id="CHEBI:58349"/>
    </ligand>
</feature>
<dbReference type="FunFam" id="3.30.360.10:FF:000005">
    <property type="entry name" value="Homoserine dehydrogenase"/>
    <property type="match status" value="1"/>
</dbReference>